<evidence type="ECO:0000256" key="5">
    <source>
        <dbReference type="ARBA" id="ARBA00022777"/>
    </source>
</evidence>
<dbReference type="InterPro" id="IPR011009">
    <property type="entry name" value="Kinase-like_dom_sf"/>
</dbReference>
<name>A0A0G2HN89_9EURO</name>
<accession>A0A0G2HN89</accession>
<comment type="caution">
    <text evidence="9">The sequence shown here is derived from an EMBL/GenBank/DDBJ whole genome shotgun (WGS) entry which is preliminary data.</text>
</comment>
<dbReference type="PANTHER" id="PTHR47634">
    <property type="entry name" value="PROTEIN KINASE DOMAIN-CONTAINING PROTEIN-RELATED"/>
    <property type="match status" value="1"/>
</dbReference>
<dbReference type="GO" id="GO:0050684">
    <property type="term" value="P:regulation of mRNA processing"/>
    <property type="evidence" value="ECO:0007669"/>
    <property type="project" value="TreeGrafter"/>
</dbReference>
<keyword evidence="3" id="KW-0808">Transferase</keyword>
<dbReference type="GO" id="GO:0004674">
    <property type="term" value="F:protein serine/threonine kinase activity"/>
    <property type="evidence" value="ECO:0007669"/>
    <property type="project" value="UniProtKB-KW"/>
</dbReference>
<dbReference type="InterPro" id="IPR051334">
    <property type="entry name" value="SRPK"/>
</dbReference>
<dbReference type="GO" id="GO:0005524">
    <property type="term" value="F:ATP binding"/>
    <property type="evidence" value="ECO:0007669"/>
    <property type="project" value="UniProtKB-KW"/>
</dbReference>
<dbReference type="GO" id="GO:0000245">
    <property type="term" value="P:spliceosomal complex assembly"/>
    <property type="evidence" value="ECO:0007669"/>
    <property type="project" value="TreeGrafter"/>
</dbReference>
<dbReference type="VEuPathDB" id="FungiDB:EMCG_05578"/>
<reference evidence="10" key="1">
    <citation type="journal article" date="2015" name="PLoS Genet.">
        <title>The dynamic genome and transcriptome of the human fungal pathogen Blastomyces and close relative Emmonsia.</title>
        <authorList>
            <person name="Munoz J.F."/>
            <person name="Gauthier G.M."/>
            <person name="Desjardins C.A."/>
            <person name="Gallo J.E."/>
            <person name="Holder J."/>
            <person name="Sullivan T.D."/>
            <person name="Marty A.J."/>
            <person name="Carmen J.C."/>
            <person name="Chen Z."/>
            <person name="Ding L."/>
            <person name="Gujja S."/>
            <person name="Magrini V."/>
            <person name="Misas E."/>
            <person name="Mitreva M."/>
            <person name="Priest M."/>
            <person name="Saif S."/>
            <person name="Whiston E.A."/>
            <person name="Young S."/>
            <person name="Zeng Q."/>
            <person name="Goldman W.E."/>
            <person name="Mardis E.R."/>
            <person name="Taylor J.W."/>
            <person name="McEwen J.G."/>
            <person name="Clay O.K."/>
            <person name="Klein B.S."/>
            <person name="Cuomo C.A."/>
        </authorList>
    </citation>
    <scope>NUCLEOTIDE SEQUENCE [LARGE SCALE GENOMIC DNA]</scope>
    <source>
        <strain evidence="10">UAMH 3008</strain>
    </source>
</reference>
<dbReference type="EC" id="2.7.11.1" evidence="1"/>
<evidence type="ECO:0000256" key="1">
    <source>
        <dbReference type="ARBA" id="ARBA00012513"/>
    </source>
</evidence>
<protein>
    <recommendedName>
        <fullName evidence="1">non-specific serine/threonine protein kinase</fullName>
        <ecNumber evidence="1">2.7.11.1</ecNumber>
    </recommendedName>
</protein>
<organism evidence="9 10">
    <name type="scientific">[Emmonsia] crescens</name>
    <dbReference type="NCBI Taxonomy" id="73230"/>
    <lineage>
        <taxon>Eukaryota</taxon>
        <taxon>Fungi</taxon>
        <taxon>Dikarya</taxon>
        <taxon>Ascomycota</taxon>
        <taxon>Pezizomycotina</taxon>
        <taxon>Eurotiomycetes</taxon>
        <taxon>Eurotiomycetidae</taxon>
        <taxon>Onygenales</taxon>
        <taxon>Ajellomycetaceae</taxon>
        <taxon>Emergomyces</taxon>
    </lineage>
</organism>
<dbReference type="Gene3D" id="3.30.200.20">
    <property type="entry name" value="Phosphorylase Kinase, domain 1"/>
    <property type="match status" value="1"/>
</dbReference>
<dbReference type="OrthoDB" id="4185623at2759"/>
<evidence type="ECO:0000256" key="6">
    <source>
        <dbReference type="ARBA" id="ARBA00022840"/>
    </source>
</evidence>
<keyword evidence="2" id="KW-0723">Serine/threonine-protein kinase</keyword>
<comment type="catalytic activity">
    <reaction evidence="7">
        <text>L-threonyl-[protein] + ATP = O-phospho-L-threonyl-[protein] + ADP + H(+)</text>
        <dbReference type="Rhea" id="RHEA:46608"/>
        <dbReference type="Rhea" id="RHEA-COMP:11060"/>
        <dbReference type="Rhea" id="RHEA-COMP:11605"/>
        <dbReference type="ChEBI" id="CHEBI:15378"/>
        <dbReference type="ChEBI" id="CHEBI:30013"/>
        <dbReference type="ChEBI" id="CHEBI:30616"/>
        <dbReference type="ChEBI" id="CHEBI:61977"/>
        <dbReference type="ChEBI" id="CHEBI:456216"/>
        <dbReference type="EC" id="2.7.11.1"/>
    </reaction>
</comment>
<dbReference type="Proteomes" id="UP000034164">
    <property type="component" value="Unassembled WGS sequence"/>
</dbReference>
<evidence type="ECO:0000313" key="10">
    <source>
        <dbReference type="Proteomes" id="UP000034164"/>
    </source>
</evidence>
<evidence type="ECO:0000256" key="2">
    <source>
        <dbReference type="ARBA" id="ARBA00022527"/>
    </source>
</evidence>
<evidence type="ECO:0000313" key="9">
    <source>
        <dbReference type="EMBL" id="KKZ57827.1"/>
    </source>
</evidence>
<evidence type="ECO:0000256" key="4">
    <source>
        <dbReference type="ARBA" id="ARBA00022741"/>
    </source>
</evidence>
<keyword evidence="4" id="KW-0547">Nucleotide-binding</keyword>
<evidence type="ECO:0000256" key="8">
    <source>
        <dbReference type="ARBA" id="ARBA00048679"/>
    </source>
</evidence>
<evidence type="ECO:0000256" key="7">
    <source>
        <dbReference type="ARBA" id="ARBA00047899"/>
    </source>
</evidence>
<comment type="catalytic activity">
    <reaction evidence="8">
        <text>L-seryl-[protein] + ATP = O-phospho-L-seryl-[protein] + ADP + H(+)</text>
        <dbReference type="Rhea" id="RHEA:17989"/>
        <dbReference type="Rhea" id="RHEA-COMP:9863"/>
        <dbReference type="Rhea" id="RHEA-COMP:11604"/>
        <dbReference type="ChEBI" id="CHEBI:15378"/>
        <dbReference type="ChEBI" id="CHEBI:29999"/>
        <dbReference type="ChEBI" id="CHEBI:30616"/>
        <dbReference type="ChEBI" id="CHEBI:83421"/>
        <dbReference type="ChEBI" id="CHEBI:456216"/>
        <dbReference type="EC" id="2.7.11.1"/>
    </reaction>
</comment>
<dbReference type="SUPFAM" id="SSF56112">
    <property type="entry name" value="Protein kinase-like (PK-like)"/>
    <property type="match status" value="1"/>
</dbReference>
<evidence type="ECO:0000256" key="3">
    <source>
        <dbReference type="ARBA" id="ARBA00022679"/>
    </source>
</evidence>
<proteinExistence type="predicted"/>
<gene>
    <name evidence="9" type="ORF">EMCG_05578</name>
</gene>
<dbReference type="PANTHER" id="PTHR47634:SF9">
    <property type="entry name" value="PROTEIN KINASE DOMAIN-CONTAINING PROTEIN-RELATED"/>
    <property type="match status" value="1"/>
</dbReference>
<dbReference type="AlphaFoldDB" id="A0A0G2HN89"/>
<sequence>MTPKSRRVSSDHDPPPFKYTPIEVERLERYRPGGYHPLTLGDIIQSRYRVVHKLGYGAYSIIWLCRDDRSDAYPHSIL</sequence>
<dbReference type="EMBL" id="LCZI01001733">
    <property type="protein sequence ID" value="KKZ57827.1"/>
    <property type="molecule type" value="Genomic_DNA"/>
</dbReference>
<keyword evidence="6" id="KW-0067">ATP-binding</keyword>
<keyword evidence="5" id="KW-0418">Kinase</keyword>